<dbReference type="PANTHER" id="PTHR34220">
    <property type="entry name" value="SENSOR HISTIDINE KINASE YPDA"/>
    <property type="match status" value="1"/>
</dbReference>
<keyword evidence="1" id="KW-0472">Membrane</keyword>
<dbReference type="OrthoDB" id="9809908at2"/>
<keyword evidence="1" id="KW-1133">Transmembrane helix</keyword>
<dbReference type="PANTHER" id="PTHR34220:SF7">
    <property type="entry name" value="SENSOR HISTIDINE KINASE YPDA"/>
    <property type="match status" value="1"/>
</dbReference>
<gene>
    <name evidence="3" type="ORF">SAMN03080594_108154</name>
</gene>
<proteinExistence type="predicted"/>
<dbReference type="InterPro" id="IPR010559">
    <property type="entry name" value="Sig_transdc_His_kin_internal"/>
</dbReference>
<keyword evidence="1" id="KW-0812">Transmembrane</keyword>
<dbReference type="InterPro" id="IPR050640">
    <property type="entry name" value="Bact_2-comp_sensor_kinase"/>
</dbReference>
<evidence type="ECO:0000256" key="1">
    <source>
        <dbReference type="SAM" id="Phobius"/>
    </source>
</evidence>
<feature type="domain" description="Signal transduction histidine kinase internal region" evidence="2">
    <location>
        <begin position="164"/>
        <end position="241"/>
    </location>
</feature>
<evidence type="ECO:0000259" key="2">
    <source>
        <dbReference type="Pfam" id="PF06580"/>
    </source>
</evidence>
<keyword evidence="3" id="KW-0418">Kinase</keyword>
<evidence type="ECO:0000313" key="3">
    <source>
        <dbReference type="EMBL" id="SHF86759.1"/>
    </source>
</evidence>
<dbReference type="Proteomes" id="UP000184406">
    <property type="component" value="Unassembled WGS sequence"/>
</dbReference>
<protein>
    <submittedName>
        <fullName evidence="3">Histidine kinase</fullName>
    </submittedName>
</protein>
<dbReference type="Pfam" id="PF06580">
    <property type="entry name" value="His_kinase"/>
    <property type="match status" value="1"/>
</dbReference>
<reference evidence="4" key="1">
    <citation type="submission" date="2016-11" db="EMBL/GenBank/DDBJ databases">
        <authorList>
            <person name="Varghese N."/>
            <person name="Submissions S."/>
        </authorList>
    </citation>
    <scope>NUCLEOTIDE SEQUENCE [LARGE SCALE GENOMIC DNA]</scope>
    <source>
        <strain evidence="4">DSM 17539</strain>
    </source>
</reference>
<keyword evidence="3" id="KW-0808">Transferase</keyword>
<dbReference type="RefSeq" id="WP_072864374.1">
    <property type="nucleotide sequence ID" value="NZ_FQUX01000008.1"/>
</dbReference>
<organism evidence="3 4">
    <name type="scientific">Arenibacter palladensis</name>
    <dbReference type="NCBI Taxonomy" id="237373"/>
    <lineage>
        <taxon>Bacteria</taxon>
        <taxon>Pseudomonadati</taxon>
        <taxon>Bacteroidota</taxon>
        <taxon>Flavobacteriia</taxon>
        <taxon>Flavobacteriales</taxon>
        <taxon>Flavobacteriaceae</taxon>
        <taxon>Arenibacter</taxon>
    </lineage>
</organism>
<dbReference type="GO" id="GO:0000155">
    <property type="term" value="F:phosphorelay sensor kinase activity"/>
    <property type="evidence" value="ECO:0007669"/>
    <property type="project" value="InterPro"/>
</dbReference>
<dbReference type="GO" id="GO:0016020">
    <property type="term" value="C:membrane"/>
    <property type="evidence" value="ECO:0007669"/>
    <property type="project" value="InterPro"/>
</dbReference>
<keyword evidence="4" id="KW-1185">Reference proteome</keyword>
<feature type="transmembrane region" description="Helical" evidence="1">
    <location>
        <begin position="15"/>
        <end position="37"/>
    </location>
</feature>
<evidence type="ECO:0000313" key="4">
    <source>
        <dbReference type="Proteomes" id="UP000184406"/>
    </source>
</evidence>
<dbReference type="EMBL" id="FQUX01000008">
    <property type="protein sequence ID" value="SHF86759.1"/>
    <property type="molecule type" value="Genomic_DNA"/>
</dbReference>
<sequence>MKIHLPQYNGLDNQVMILISPVFAFLLNCINFGSQYFSSPGYFLLATLVSFVWFCIDFVTCGAIAVFFRNRYPSEGAVPIRLSLMIITFLITTGLFLVALFNLFESIPYFNYRFNESAFAWGYLALGITSIFLTFLMEGISRYQEWKKNQKETEKLNQAYRQSQLQGLKSQVNPHFLFNSLNCLSCLIQEDEKRAEDFLDEMSKVYRYMLRNDDDPLVTLETELKFVDAYQHLLKARFGDGLQLTIKVDEEDKTKFIAPLTLQVIIENAFANNKLCKSDPLLISISSNGNDTLEIVNGIQPKVITDTVDFEANLDNLINKYELLDQPIIMDMASGIQRVIKLPLIHKKKELTP</sequence>
<feature type="transmembrane region" description="Helical" evidence="1">
    <location>
        <begin position="80"/>
        <end position="101"/>
    </location>
</feature>
<feature type="transmembrane region" description="Helical" evidence="1">
    <location>
        <begin position="121"/>
        <end position="141"/>
    </location>
</feature>
<feature type="transmembrane region" description="Helical" evidence="1">
    <location>
        <begin position="43"/>
        <end position="68"/>
    </location>
</feature>
<name>A0A1M5F5H9_9FLAO</name>
<accession>A0A1M5F5H9</accession>
<dbReference type="AlphaFoldDB" id="A0A1M5F5H9"/>